<protein>
    <submittedName>
        <fullName evidence="1">Uncharacterized protein</fullName>
    </submittedName>
</protein>
<evidence type="ECO:0000313" key="2">
    <source>
        <dbReference type="Proteomes" id="UP000811609"/>
    </source>
</evidence>
<accession>A0A8T1PKL9</accession>
<dbReference type="AlphaFoldDB" id="A0A8T1PKL9"/>
<keyword evidence="2" id="KW-1185">Reference proteome</keyword>
<evidence type="ECO:0000313" key="1">
    <source>
        <dbReference type="EMBL" id="KAG6644956.1"/>
    </source>
</evidence>
<dbReference type="Proteomes" id="UP000811609">
    <property type="component" value="Chromosome 8"/>
</dbReference>
<gene>
    <name evidence="1" type="ORF">CIPAW_08G088000</name>
</gene>
<dbReference type="EMBL" id="CM031816">
    <property type="protein sequence ID" value="KAG6644956.1"/>
    <property type="molecule type" value="Genomic_DNA"/>
</dbReference>
<sequence>MGKGSDTMQSQFDLFKMLVYPDASQVPAICPPFLGLSLKNSLLDQKRLLKIWNLNRQYIYAQSSIKKFILQSIKHLFIILVSVDVKAFEALKFFEVMGV</sequence>
<comment type="caution">
    <text evidence="1">The sequence shown here is derived from an EMBL/GenBank/DDBJ whole genome shotgun (WGS) entry which is preliminary data.</text>
</comment>
<proteinExistence type="predicted"/>
<name>A0A8T1PKL9_CARIL</name>
<organism evidence="1 2">
    <name type="scientific">Carya illinoinensis</name>
    <name type="common">Pecan</name>
    <dbReference type="NCBI Taxonomy" id="32201"/>
    <lineage>
        <taxon>Eukaryota</taxon>
        <taxon>Viridiplantae</taxon>
        <taxon>Streptophyta</taxon>
        <taxon>Embryophyta</taxon>
        <taxon>Tracheophyta</taxon>
        <taxon>Spermatophyta</taxon>
        <taxon>Magnoliopsida</taxon>
        <taxon>eudicotyledons</taxon>
        <taxon>Gunneridae</taxon>
        <taxon>Pentapetalae</taxon>
        <taxon>rosids</taxon>
        <taxon>fabids</taxon>
        <taxon>Fagales</taxon>
        <taxon>Juglandaceae</taxon>
        <taxon>Carya</taxon>
    </lineage>
</organism>
<reference evidence="1" key="1">
    <citation type="submission" date="2020-12" db="EMBL/GenBank/DDBJ databases">
        <title>WGS assembly of Carya illinoinensis cv. Pawnee.</title>
        <authorList>
            <person name="Platts A."/>
            <person name="Shu S."/>
            <person name="Wright S."/>
            <person name="Barry K."/>
            <person name="Edger P."/>
            <person name="Pires J.C."/>
            <person name="Schmutz J."/>
        </authorList>
    </citation>
    <scope>NUCLEOTIDE SEQUENCE</scope>
    <source>
        <tissue evidence="1">Leaf</tissue>
    </source>
</reference>